<organism evidence="4">
    <name type="scientific">Strongyloides stercoralis</name>
    <name type="common">Threadworm</name>
    <dbReference type="NCBI Taxonomy" id="6248"/>
    <lineage>
        <taxon>Eukaryota</taxon>
        <taxon>Metazoa</taxon>
        <taxon>Ecdysozoa</taxon>
        <taxon>Nematoda</taxon>
        <taxon>Chromadorea</taxon>
        <taxon>Rhabditida</taxon>
        <taxon>Tylenchina</taxon>
        <taxon>Panagrolaimomorpha</taxon>
        <taxon>Strongyloidoidea</taxon>
        <taxon>Strongyloididae</taxon>
        <taxon>Strongyloides</taxon>
    </lineage>
</organism>
<accession>A0A0K0EH34</accession>
<protein>
    <submittedName>
        <fullName evidence="5">Dolichyl-diphosphooligosaccharide--protein glycosyltransferase subunit 1</fullName>
    </submittedName>
    <submittedName>
        <fullName evidence="4">Translocon component PTEX88</fullName>
    </submittedName>
</protein>
<dbReference type="AlphaFoldDB" id="A0A0K0EH34"/>
<feature type="transmembrane region" description="Helical" evidence="2">
    <location>
        <begin position="705"/>
        <end position="722"/>
    </location>
</feature>
<keyword evidence="2" id="KW-0812">Transmembrane</keyword>
<dbReference type="STRING" id="6248.A0A0K0EH34"/>
<name>A0A0K0EH34_STRER</name>
<evidence type="ECO:0000256" key="2">
    <source>
        <dbReference type="SAM" id="Phobius"/>
    </source>
</evidence>
<evidence type="ECO:0000313" key="4">
    <source>
        <dbReference type="WBParaSite" id="SSTP_0000879000.1"/>
    </source>
</evidence>
<feature type="compositionally biased region" description="Acidic residues" evidence="1">
    <location>
        <begin position="344"/>
        <end position="357"/>
    </location>
</feature>
<feature type="region of interest" description="Disordered" evidence="1">
    <location>
        <begin position="338"/>
        <end position="362"/>
    </location>
</feature>
<dbReference type="WBParaSite" id="SSTP_0000879000.1">
    <property type="protein sequence ID" value="SSTP_0000879000.1"/>
    <property type="gene ID" value="SSTP_0000879000"/>
</dbReference>
<sequence length="723" mass="84330">MKIQNIYLYFYILLLININYIYIKSDPNTKKINYEFDIDTIESVEALANQIIINTSKIGSIDILKVTIDVYDLENKKLLYSNSYSGILLLISRGKYVINFLESFHWYGIIYQVFQTTPQESKHHIEKIMVKTIGEKKNILSQKGAPLFLSIKSERSKLEETHLVVFSIKWNESTNDRKGLDYAKANITLECNGSLRNKEITLNKSELGKNIEIKIENDFGIHEENNGSHKLIAVVKPKYCNKLCWNGKLYSKVLEHTFERDIVNECEKFNPIYTQTEVRDIISYNISDGNLLIFTTQPNDIPTTDENNDIIKVKAIQLAHLITNNDNLTDIITNDKKNQNETNSIDDDDDDEDEDDKNETNTTIEKEFVITGKDRYNISQFKINNLKENSYYAVSYNYKKLNPIPYHDELNFVVQMPGKNLTKPTFSPVLVNISTTNSNKKGNDSTKNLEENESIKPMISFYISKEFMDYRILIEIQSIINESNILLPITTTTNESIFWLTQQNKIHSFILPDNLMKYLCNKCKLNIKLCNNYEVNENNKKFKRSIKNSDYEIFNTSRNFKTNETFNNILLTTKSSLMDVYDNIKNESLKNDLNMPTTLSLLTTLSDKYDKINKDNDENNSVNDDENEDDENENNKKVLSEEKNSDRLKIKKDMLSIPLNEMNEKCLQLQLCYKLHIFLDSKMYDMGKNCHNLTELFLINGKDNLYSINLINFLIFFFLYYML</sequence>
<reference evidence="4" key="1">
    <citation type="submission" date="2015-08" db="UniProtKB">
        <authorList>
            <consortium name="WormBaseParasite"/>
        </authorList>
    </citation>
    <scope>IDENTIFICATION</scope>
</reference>
<feature type="transmembrane region" description="Helical" evidence="2">
    <location>
        <begin position="6"/>
        <end position="23"/>
    </location>
</feature>
<evidence type="ECO:0000313" key="3">
    <source>
        <dbReference type="Proteomes" id="UP000035681"/>
    </source>
</evidence>
<keyword evidence="2" id="KW-0472">Membrane</keyword>
<evidence type="ECO:0000256" key="1">
    <source>
        <dbReference type="SAM" id="MobiDB-lite"/>
    </source>
</evidence>
<proteinExistence type="predicted"/>
<feature type="compositionally biased region" description="Basic and acidic residues" evidence="1">
    <location>
        <begin position="633"/>
        <end position="642"/>
    </location>
</feature>
<dbReference type="WBParaSite" id="TCONS_00016092.p1">
    <property type="protein sequence ID" value="TCONS_00016092.p1"/>
    <property type="gene ID" value="XLOC_010727"/>
</dbReference>
<dbReference type="Proteomes" id="UP000035681">
    <property type="component" value="Unplaced"/>
</dbReference>
<keyword evidence="3" id="KW-1185">Reference proteome</keyword>
<keyword evidence="2" id="KW-1133">Transmembrane helix</keyword>
<evidence type="ECO:0000313" key="5">
    <source>
        <dbReference type="WBParaSite" id="TCONS_00016092.p1"/>
    </source>
</evidence>
<feature type="region of interest" description="Disordered" evidence="1">
    <location>
        <begin position="612"/>
        <end position="642"/>
    </location>
</feature>
<feature type="compositionally biased region" description="Acidic residues" evidence="1">
    <location>
        <begin position="623"/>
        <end position="632"/>
    </location>
</feature>